<proteinExistence type="predicted"/>
<organism evidence="1 2">
    <name type="scientific">Streptomyces gibsoniae</name>
    <dbReference type="NCBI Taxonomy" id="3075529"/>
    <lineage>
        <taxon>Bacteria</taxon>
        <taxon>Bacillati</taxon>
        <taxon>Actinomycetota</taxon>
        <taxon>Actinomycetes</taxon>
        <taxon>Kitasatosporales</taxon>
        <taxon>Streptomycetaceae</taxon>
        <taxon>Streptomyces</taxon>
    </lineage>
</organism>
<reference evidence="2" key="1">
    <citation type="submission" date="2023-07" db="EMBL/GenBank/DDBJ databases">
        <title>30 novel species of actinomycetes from the DSMZ collection.</title>
        <authorList>
            <person name="Nouioui I."/>
        </authorList>
    </citation>
    <scope>NUCLEOTIDE SEQUENCE [LARGE SCALE GENOMIC DNA]</scope>
    <source>
        <strain evidence="2">DSM 41699</strain>
    </source>
</reference>
<evidence type="ECO:0000313" key="2">
    <source>
        <dbReference type="Proteomes" id="UP001183809"/>
    </source>
</evidence>
<keyword evidence="2" id="KW-1185">Reference proteome</keyword>
<protein>
    <submittedName>
        <fullName evidence="1">Uncharacterized protein</fullName>
    </submittedName>
</protein>
<dbReference type="EMBL" id="JAVREY010000014">
    <property type="protein sequence ID" value="MDT0464328.1"/>
    <property type="molecule type" value="Genomic_DNA"/>
</dbReference>
<evidence type="ECO:0000313" key="1">
    <source>
        <dbReference type="EMBL" id="MDT0464328.1"/>
    </source>
</evidence>
<accession>A0ABU2TTP9</accession>
<dbReference type="Proteomes" id="UP001183809">
    <property type="component" value="Unassembled WGS sequence"/>
</dbReference>
<dbReference type="RefSeq" id="WP_311695461.1">
    <property type="nucleotide sequence ID" value="NZ_JAVREY010000014.1"/>
</dbReference>
<name>A0ABU2TTP9_9ACTN</name>
<gene>
    <name evidence="1" type="ORF">RM764_15050</name>
</gene>
<comment type="caution">
    <text evidence="1">The sequence shown here is derived from an EMBL/GenBank/DDBJ whole genome shotgun (WGS) entry which is preliminary data.</text>
</comment>
<sequence>MPALHGTIAWFNRPTFLVPPHLRGETGSVTEWWHHRRGLRAELKKAARRDARGRDPAPD</sequence>